<dbReference type="Gene3D" id="3.40.50.300">
    <property type="entry name" value="P-loop containing nucleotide triphosphate hydrolases"/>
    <property type="match status" value="1"/>
</dbReference>
<keyword evidence="1 4" id="KW-0808">Transferase</keyword>
<dbReference type="InterPro" id="IPR000863">
    <property type="entry name" value="Sulfotransferase_dom"/>
</dbReference>
<keyword evidence="5" id="KW-1185">Reference proteome</keyword>
<dbReference type="PANTHER" id="PTHR10605:SF56">
    <property type="entry name" value="BIFUNCTIONAL HEPARAN SULFATE N-DEACETYLASE_N-SULFOTRANSFERASE"/>
    <property type="match status" value="1"/>
</dbReference>
<name>A0A1H3DIA2_ALLWA</name>
<dbReference type="Proteomes" id="UP000198672">
    <property type="component" value="Unassembled WGS sequence"/>
</dbReference>
<dbReference type="EMBL" id="FNOW01000009">
    <property type="protein sequence ID" value="SDX66232.1"/>
    <property type="molecule type" value="Genomic_DNA"/>
</dbReference>
<dbReference type="RefSeq" id="WP_091332550.1">
    <property type="nucleotide sequence ID" value="NZ_FNOW01000009.1"/>
</dbReference>
<accession>A0A1H3DIA2</accession>
<proteinExistence type="predicted"/>
<dbReference type="InterPro" id="IPR027417">
    <property type="entry name" value="P-loop_NTPase"/>
</dbReference>
<dbReference type="PANTHER" id="PTHR10605">
    <property type="entry name" value="HEPARAN SULFATE SULFOTRANSFERASE"/>
    <property type="match status" value="1"/>
</dbReference>
<dbReference type="OrthoDB" id="9075305at2"/>
<keyword evidence="2" id="KW-0325">Glycoprotein</keyword>
<organism evidence="4 5">
    <name type="scientific">Allochromatium warmingii</name>
    <name type="common">Chromatium warmingii</name>
    <dbReference type="NCBI Taxonomy" id="61595"/>
    <lineage>
        <taxon>Bacteria</taxon>
        <taxon>Pseudomonadati</taxon>
        <taxon>Pseudomonadota</taxon>
        <taxon>Gammaproteobacteria</taxon>
        <taxon>Chromatiales</taxon>
        <taxon>Chromatiaceae</taxon>
        <taxon>Allochromatium</taxon>
    </lineage>
</organism>
<dbReference type="Pfam" id="PF00685">
    <property type="entry name" value="Sulfotransfer_1"/>
    <property type="match status" value="1"/>
</dbReference>
<evidence type="ECO:0000256" key="1">
    <source>
        <dbReference type="ARBA" id="ARBA00022679"/>
    </source>
</evidence>
<dbReference type="SUPFAM" id="SSF52540">
    <property type="entry name" value="P-loop containing nucleoside triphosphate hydrolases"/>
    <property type="match status" value="1"/>
</dbReference>
<dbReference type="AlphaFoldDB" id="A0A1H3DIA2"/>
<evidence type="ECO:0000256" key="2">
    <source>
        <dbReference type="ARBA" id="ARBA00023180"/>
    </source>
</evidence>
<evidence type="ECO:0000313" key="4">
    <source>
        <dbReference type="EMBL" id="SDX66232.1"/>
    </source>
</evidence>
<reference evidence="5" key="1">
    <citation type="submission" date="2016-10" db="EMBL/GenBank/DDBJ databases">
        <authorList>
            <person name="Varghese N."/>
            <person name="Submissions S."/>
        </authorList>
    </citation>
    <scope>NUCLEOTIDE SEQUENCE [LARGE SCALE GENOMIC DNA]</scope>
    <source>
        <strain evidence="5">DSM 173</strain>
    </source>
</reference>
<sequence length="282" mass="32708">MTIPALTANDIESYYKVLMASLRQRRRPNLIGVGVARCGTTLLYELLKKQPEVYVSPIKEVNFFGVFQQEFRPNGMGWRIEDYERLFLPAKNERYLCEISPVYFSVPGAADWIHRLVADVKIIIMLREPVERLISQYKHYLQHHKRNMIETDLEAFLESGMRVVQDNAVSIRDWYSPGSCVAQSFYADNLSAYIRLFGRDNVCVLIYEDLRDQPEIWLQTLCDFLGLNILFDLNEKINASPKVVDISLSPDLVTKARAMFHDEIAKTSEIIHRDLSSLWHSN</sequence>
<gene>
    <name evidence="4" type="ORF">SAMN05421644_1092</name>
</gene>
<dbReference type="STRING" id="61595.SAMN05421644_1092"/>
<protein>
    <submittedName>
        <fullName evidence="4">Sulfotransferase domain-containing protein</fullName>
    </submittedName>
</protein>
<feature type="domain" description="Sulfotransferase" evidence="3">
    <location>
        <begin position="31"/>
        <end position="230"/>
    </location>
</feature>
<evidence type="ECO:0000259" key="3">
    <source>
        <dbReference type="Pfam" id="PF00685"/>
    </source>
</evidence>
<evidence type="ECO:0000313" key="5">
    <source>
        <dbReference type="Proteomes" id="UP000198672"/>
    </source>
</evidence>
<dbReference type="GO" id="GO:0008146">
    <property type="term" value="F:sulfotransferase activity"/>
    <property type="evidence" value="ECO:0007669"/>
    <property type="project" value="InterPro"/>
</dbReference>
<dbReference type="InterPro" id="IPR037359">
    <property type="entry name" value="NST/OST"/>
</dbReference>